<reference evidence="6 7" key="1">
    <citation type="submission" date="2023-07" db="EMBL/GenBank/DDBJ databases">
        <title>Sequencing the genomes of 1000 actinobacteria strains.</title>
        <authorList>
            <person name="Klenk H.-P."/>
        </authorList>
    </citation>
    <scope>NUCLEOTIDE SEQUENCE [LARGE SCALE GENOMIC DNA]</scope>
    <source>
        <strain evidence="6 7">GD13</strain>
    </source>
</reference>
<feature type="transmembrane region" description="Helical" evidence="5">
    <location>
        <begin position="341"/>
        <end position="362"/>
    </location>
</feature>
<name>A0ABT9NU48_9ACTN</name>
<keyword evidence="3 5" id="KW-1133">Transmembrane helix</keyword>
<feature type="transmembrane region" description="Helical" evidence="5">
    <location>
        <begin position="287"/>
        <end position="304"/>
    </location>
</feature>
<dbReference type="RefSeq" id="WP_246360506.1">
    <property type="nucleotide sequence ID" value="NZ_CCXJ01000620.1"/>
</dbReference>
<keyword evidence="2 5" id="KW-0812">Transmembrane</keyword>
<evidence type="ECO:0000313" key="6">
    <source>
        <dbReference type="EMBL" id="MDP9823831.1"/>
    </source>
</evidence>
<keyword evidence="4 5" id="KW-0472">Membrane</keyword>
<sequence>MSAPAATIRAARNGTGWVFVLNGLCFATWVSRLPQARRALELDNAQLGLLLLALAVGSMIALPLTGALIERVGVRIAVRAGLVAAVVGLSCAAVAISDGVPVDAARVLAAAGLFVYGAGSGAWDVAMNVEAAEVERGLGRTVMPRFHAGFSIGTVAGAGLGAAAIALGVPAPVHVGLVLVLSVGVLLPATGAFVPVGGAARGGEGPPGSSVSVWRAWTEPRTLLIGAMVMALALMEGTANDWLALALVDGHGFAEASGVAGYAGFVAAMTLGRLVGPAVLDRGGRTAVLWGTLLCAAAGIALVVTQDGPLIALGILLWGLGASLGFPVGMSAAADDPVRSAARVSVVSTLGYTAFLAGPPAFGALAETVGTLEALWALAILTLPAALLVPAARPRDAPA</sequence>
<feature type="transmembrane region" description="Helical" evidence="5">
    <location>
        <begin position="148"/>
        <end position="169"/>
    </location>
</feature>
<feature type="transmembrane region" description="Helical" evidence="5">
    <location>
        <begin position="47"/>
        <end position="69"/>
    </location>
</feature>
<dbReference type="SUPFAM" id="SSF103473">
    <property type="entry name" value="MFS general substrate transporter"/>
    <property type="match status" value="1"/>
</dbReference>
<comment type="caution">
    <text evidence="6">The sequence shown here is derived from an EMBL/GenBank/DDBJ whole genome shotgun (WGS) entry which is preliminary data.</text>
</comment>
<dbReference type="InterPro" id="IPR011701">
    <property type="entry name" value="MFS"/>
</dbReference>
<feature type="transmembrane region" description="Helical" evidence="5">
    <location>
        <begin position="76"/>
        <end position="96"/>
    </location>
</feature>
<feature type="transmembrane region" description="Helical" evidence="5">
    <location>
        <begin position="221"/>
        <end position="239"/>
    </location>
</feature>
<dbReference type="PANTHER" id="PTHR23514">
    <property type="entry name" value="BYPASS OF STOP CODON PROTEIN 6"/>
    <property type="match status" value="1"/>
</dbReference>
<evidence type="ECO:0000256" key="5">
    <source>
        <dbReference type="SAM" id="Phobius"/>
    </source>
</evidence>
<evidence type="ECO:0000313" key="7">
    <source>
        <dbReference type="Proteomes" id="UP001240447"/>
    </source>
</evidence>
<evidence type="ECO:0000256" key="1">
    <source>
        <dbReference type="ARBA" id="ARBA00004141"/>
    </source>
</evidence>
<dbReference type="EMBL" id="JAUSQM010000001">
    <property type="protein sequence ID" value="MDP9823831.1"/>
    <property type="molecule type" value="Genomic_DNA"/>
</dbReference>
<dbReference type="Gene3D" id="1.20.1250.20">
    <property type="entry name" value="MFS general substrate transporter like domains"/>
    <property type="match status" value="2"/>
</dbReference>
<dbReference type="CDD" id="cd17393">
    <property type="entry name" value="MFS_MosC_like"/>
    <property type="match status" value="1"/>
</dbReference>
<protein>
    <submittedName>
        <fullName evidence="6">Fucose permease</fullName>
    </submittedName>
</protein>
<evidence type="ECO:0000256" key="3">
    <source>
        <dbReference type="ARBA" id="ARBA00022989"/>
    </source>
</evidence>
<feature type="transmembrane region" description="Helical" evidence="5">
    <location>
        <begin position="310"/>
        <end position="329"/>
    </location>
</feature>
<proteinExistence type="predicted"/>
<dbReference type="Proteomes" id="UP001240447">
    <property type="component" value="Unassembled WGS sequence"/>
</dbReference>
<organism evidence="6 7">
    <name type="scientific">Nocardioides massiliensis</name>
    <dbReference type="NCBI Taxonomy" id="1325935"/>
    <lineage>
        <taxon>Bacteria</taxon>
        <taxon>Bacillati</taxon>
        <taxon>Actinomycetota</taxon>
        <taxon>Actinomycetes</taxon>
        <taxon>Propionibacteriales</taxon>
        <taxon>Nocardioidaceae</taxon>
        <taxon>Nocardioides</taxon>
    </lineage>
</organism>
<dbReference type="PANTHER" id="PTHR23514:SF13">
    <property type="entry name" value="INNER MEMBRANE PROTEIN YBJJ"/>
    <property type="match status" value="1"/>
</dbReference>
<gene>
    <name evidence="6" type="ORF">J2S59_003640</name>
</gene>
<accession>A0ABT9NU48</accession>
<feature type="transmembrane region" description="Helical" evidence="5">
    <location>
        <begin position="259"/>
        <end position="280"/>
    </location>
</feature>
<dbReference type="InterPro" id="IPR051788">
    <property type="entry name" value="MFS_Transporter"/>
</dbReference>
<dbReference type="Pfam" id="PF07690">
    <property type="entry name" value="MFS_1"/>
    <property type="match status" value="1"/>
</dbReference>
<feature type="transmembrane region" description="Helical" evidence="5">
    <location>
        <begin position="175"/>
        <end position="200"/>
    </location>
</feature>
<evidence type="ECO:0000256" key="4">
    <source>
        <dbReference type="ARBA" id="ARBA00023136"/>
    </source>
</evidence>
<feature type="transmembrane region" description="Helical" evidence="5">
    <location>
        <begin position="108"/>
        <end position="127"/>
    </location>
</feature>
<evidence type="ECO:0000256" key="2">
    <source>
        <dbReference type="ARBA" id="ARBA00022692"/>
    </source>
</evidence>
<comment type="subcellular location">
    <subcellularLocation>
        <location evidence="1">Membrane</location>
        <topology evidence="1">Multi-pass membrane protein</topology>
    </subcellularLocation>
</comment>
<feature type="transmembrane region" description="Helical" evidence="5">
    <location>
        <begin position="374"/>
        <end position="392"/>
    </location>
</feature>
<keyword evidence="7" id="KW-1185">Reference proteome</keyword>
<dbReference type="InterPro" id="IPR036259">
    <property type="entry name" value="MFS_trans_sf"/>
</dbReference>